<keyword evidence="2" id="KW-1185">Reference proteome</keyword>
<protein>
    <recommendedName>
        <fullName evidence="3">DUF4219 domain-containing protein</fullName>
    </recommendedName>
</protein>
<evidence type="ECO:0000313" key="1">
    <source>
        <dbReference type="EMBL" id="KIJ37792.1"/>
    </source>
</evidence>
<dbReference type="AlphaFoldDB" id="A0A0C9V8E8"/>
<dbReference type="OrthoDB" id="3015170at2759"/>
<evidence type="ECO:0000313" key="2">
    <source>
        <dbReference type="Proteomes" id="UP000054279"/>
    </source>
</evidence>
<gene>
    <name evidence="1" type="ORF">M422DRAFT_177421</name>
</gene>
<dbReference type="Proteomes" id="UP000054279">
    <property type="component" value="Unassembled WGS sequence"/>
</dbReference>
<proteinExistence type="predicted"/>
<feature type="non-terminal residue" evidence="1">
    <location>
        <position position="1"/>
    </location>
</feature>
<accession>A0A0C9V8E8</accession>
<dbReference type="Pfam" id="PF14223">
    <property type="entry name" value="Retrotran_gag_2"/>
    <property type="match status" value="1"/>
</dbReference>
<sequence length="167" mass="19450">TTLKGYVVPMLLTDGSNWSTWKAKTLKTLQATKGVARHLEGTTRKPPPLPTIKEEAQGLLDDDEDEKLKKLKKCWDKYEHREGVIWAQVYSTIPASILIEIKNKNTAKKMWDALCSKFEEQEPITKVDVWKRMYVLKWEDELEVEEHIAKLMSLKEYNTLVYLICSH</sequence>
<evidence type="ECO:0008006" key="3">
    <source>
        <dbReference type="Google" id="ProtNLM"/>
    </source>
</evidence>
<dbReference type="HOGENOM" id="CLU_1598542_0_0_1"/>
<dbReference type="EMBL" id="KN837166">
    <property type="protein sequence ID" value="KIJ37792.1"/>
    <property type="molecule type" value="Genomic_DNA"/>
</dbReference>
<reference evidence="1 2" key="1">
    <citation type="submission" date="2014-06" db="EMBL/GenBank/DDBJ databases">
        <title>Evolutionary Origins and Diversification of the Mycorrhizal Mutualists.</title>
        <authorList>
            <consortium name="DOE Joint Genome Institute"/>
            <consortium name="Mycorrhizal Genomics Consortium"/>
            <person name="Kohler A."/>
            <person name="Kuo A."/>
            <person name="Nagy L.G."/>
            <person name="Floudas D."/>
            <person name="Copeland A."/>
            <person name="Barry K.W."/>
            <person name="Cichocki N."/>
            <person name="Veneault-Fourrey C."/>
            <person name="LaButti K."/>
            <person name="Lindquist E.A."/>
            <person name="Lipzen A."/>
            <person name="Lundell T."/>
            <person name="Morin E."/>
            <person name="Murat C."/>
            <person name="Riley R."/>
            <person name="Ohm R."/>
            <person name="Sun H."/>
            <person name="Tunlid A."/>
            <person name="Henrissat B."/>
            <person name="Grigoriev I.V."/>
            <person name="Hibbett D.S."/>
            <person name="Martin F."/>
        </authorList>
    </citation>
    <scope>NUCLEOTIDE SEQUENCE [LARGE SCALE GENOMIC DNA]</scope>
    <source>
        <strain evidence="1 2">SS14</strain>
    </source>
</reference>
<name>A0A0C9V8E8_SPHS4</name>
<organism evidence="1 2">
    <name type="scientific">Sphaerobolus stellatus (strain SS14)</name>
    <dbReference type="NCBI Taxonomy" id="990650"/>
    <lineage>
        <taxon>Eukaryota</taxon>
        <taxon>Fungi</taxon>
        <taxon>Dikarya</taxon>
        <taxon>Basidiomycota</taxon>
        <taxon>Agaricomycotina</taxon>
        <taxon>Agaricomycetes</taxon>
        <taxon>Phallomycetidae</taxon>
        <taxon>Geastrales</taxon>
        <taxon>Sphaerobolaceae</taxon>
        <taxon>Sphaerobolus</taxon>
    </lineage>
</organism>